<dbReference type="AlphaFoldDB" id="U4LD09"/>
<dbReference type="EMBL" id="HF935354">
    <property type="protein sequence ID" value="CCX29763.1"/>
    <property type="molecule type" value="Genomic_DNA"/>
</dbReference>
<feature type="transmembrane region" description="Helical" evidence="2">
    <location>
        <begin position="86"/>
        <end position="107"/>
    </location>
</feature>
<accession>U4LD09</accession>
<proteinExistence type="predicted"/>
<reference evidence="3 4" key="1">
    <citation type="journal article" date="2013" name="PLoS Genet.">
        <title>The genome and development-dependent transcriptomes of Pyronema confluens: a window into fungal evolution.</title>
        <authorList>
            <person name="Traeger S."/>
            <person name="Altegoer F."/>
            <person name="Freitag M."/>
            <person name="Gabaldon T."/>
            <person name="Kempken F."/>
            <person name="Kumar A."/>
            <person name="Marcet-Houben M."/>
            <person name="Poggeler S."/>
            <person name="Stajich J.E."/>
            <person name="Nowrousian M."/>
        </authorList>
    </citation>
    <scope>NUCLEOTIDE SEQUENCE [LARGE SCALE GENOMIC DNA]</scope>
    <source>
        <strain evidence="4">CBS 100304</strain>
        <tissue evidence="3">Vegetative mycelium</tissue>
    </source>
</reference>
<evidence type="ECO:0000256" key="2">
    <source>
        <dbReference type="SAM" id="Phobius"/>
    </source>
</evidence>
<feature type="region of interest" description="Disordered" evidence="1">
    <location>
        <begin position="134"/>
        <end position="159"/>
    </location>
</feature>
<evidence type="ECO:0000313" key="4">
    <source>
        <dbReference type="Proteomes" id="UP000018144"/>
    </source>
</evidence>
<sequence>MKKCNSNVFKDLQSADKNPNSPTRYNLNPQFTQFPTHHRKSHRRYQITTETSYVPTSLYISRLLNMSTPLIKIYSTEPLYWYDEHAGILFFLAVFVAILLVVAVLATKQFMKDKKKRKHQNDLEAQSLRQHAVVLGGKEGQSESNSHRENEDASGGKEE</sequence>
<dbReference type="Proteomes" id="UP000018144">
    <property type="component" value="Unassembled WGS sequence"/>
</dbReference>
<organism evidence="3 4">
    <name type="scientific">Pyronema omphalodes (strain CBS 100304)</name>
    <name type="common">Pyronema confluens</name>
    <dbReference type="NCBI Taxonomy" id="1076935"/>
    <lineage>
        <taxon>Eukaryota</taxon>
        <taxon>Fungi</taxon>
        <taxon>Dikarya</taxon>
        <taxon>Ascomycota</taxon>
        <taxon>Pezizomycotina</taxon>
        <taxon>Pezizomycetes</taxon>
        <taxon>Pezizales</taxon>
        <taxon>Pyronemataceae</taxon>
        <taxon>Pyronema</taxon>
    </lineage>
</organism>
<gene>
    <name evidence="3" type="ORF">PCON_07089</name>
</gene>
<keyword evidence="2" id="KW-0472">Membrane</keyword>
<feature type="compositionally biased region" description="Basic and acidic residues" evidence="1">
    <location>
        <begin position="145"/>
        <end position="159"/>
    </location>
</feature>
<evidence type="ECO:0000313" key="3">
    <source>
        <dbReference type="EMBL" id="CCX29763.1"/>
    </source>
</evidence>
<keyword evidence="2" id="KW-0812">Transmembrane</keyword>
<keyword evidence="2" id="KW-1133">Transmembrane helix</keyword>
<keyword evidence="4" id="KW-1185">Reference proteome</keyword>
<protein>
    <submittedName>
        <fullName evidence="3">Uncharacterized protein</fullName>
    </submittedName>
</protein>
<evidence type="ECO:0000256" key="1">
    <source>
        <dbReference type="SAM" id="MobiDB-lite"/>
    </source>
</evidence>
<name>U4LD09_PYROM</name>